<dbReference type="PROSITE" id="PS00217">
    <property type="entry name" value="SUGAR_TRANSPORT_2"/>
    <property type="match status" value="1"/>
</dbReference>
<dbReference type="InterPro" id="IPR036259">
    <property type="entry name" value="MFS_trans_sf"/>
</dbReference>
<dbReference type="PRINTS" id="PR00171">
    <property type="entry name" value="SUGRTRNSPORT"/>
</dbReference>
<gene>
    <name evidence="10" type="ORF">PDIG_43210</name>
</gene>
<feature type="transmembrane region" description="Helical" evidence="8">
    <location>
        <begin position="66"/>
        <end position="85"/>
    </location>
</feature>
<proteinExistence type="inferred from homology"/>
<dbReference type="Gene3D" id="1.20.1250.20">
    <property type="entry name" value="MFS general substrate transporter like domains"/>
    <property type="match status" value="1"/>
</dbReference>
<dbReference type="InterPro" id="IPR005829">
    <property type="entry name" value="Sugar_transporter_CS"/>
</dbReference>
<evidence type="ECO:0000256" key="3">
    <source>
        <dbReference type="ARBA" id="ARBA00022448"/>
    </source>
</evidence>
<dbReference type="InterPro" id="IPR003663">
    <property type="entry name" value="Sugar/inositol_transpt"/>
</dbReference>
<feature type="transmembrane region" description="Helical" evidence="8">
    <location>
        <begin position="34"/>
        <end position="54"/>
    </location>
</feature>
<evidence type="ECO:0000256" key="5">
    <source>
        <dbReference type="ARBA" id="ARBA00022989"/>
    </source>
</evidence>
<accession>K9FVL0</accession>
<feature type="region of interest" description="Disordered" evidence="7">
    <location>
        <begin position="317"/>
        <end position="336"/>
    </location>
</feature>
<keyword evidence="6 8" id="KW-0472">Membrane</keyword>
<evidence type="ECO:0000256" key="7">
    <source>
        <dbReference type="SAM" id="MobiDB-lite"/>
    </source>
</evidence>
<evidence type="ECO:0000256" key="2">
    <source>
        <dbReference type="ARBA" id="ARBA00010992"/>
    </source>
</evidence>
<dbReference type="InterPro" id="IPR020846">
    <property type="entry name" value="MFS_dom"/>
</dbReference>
<evidence type="ECO:0000313" key="10">
    <source>
        <dbReference type="EMBL" id="EKV12567.1"/>
    </source>
</evidence>
<name>K9FVL0_PEND2</name>
<dbReference type="PANTHER" id="PTHR48022:SF73">
    <property type="entry name" value="METABOLITE TRANSPORT PROTEIN YDL199C-RELATED"/>
    <property type="match status" value="1"/>
</dbReference>
<evidence type="ECO:0000256" key="8">
    <source>
        <dbReference type="SAM" id="Phobius"/>
    </source>
</evidence>
<dbReference type="SUPFAM" id="SSF103473">
    <property type="entry name" value="MFS general substrate transporter"/>
    <property type="match status" value="1"/>
</dbReference>
<feature type="compositionally biased region" description="Basic and acidic residues" evidence="7">
    <location>
        <begin position="368"/>
        <end position="377"/>
    </location>
</feature>
<reference evidence="11" key="1">
    <citation type="journal article" date="2012" name="BMC Genomics">
        <title>Genome sequence of the necrotrophic fungus Penicillium digitatum, the main postharvest pathogen of citrus.</title>
        <authorList>
            <person name="Marcet-Houben M."/>
            <person name="Ballester A.-R."/>
            <person name="de la Fuente B."/>
            <person name="Harries E."/>
            <person name="Marcos J.F."/>
            <person name="Gonzalez-Candelas L."/>
            <person name="Gabaldon T."/>
        </authorList>
    </citation>
    <scope>NUCLEOTIDE SEQUENCE [LARGE SCALE GENOMIC DNA]</scope>
    <source>
        <strain evidence="11">PHI26 / CECT 20796</strain>
    </source>
</reference>
<organism evidence="10 11">
    <name type="scientific">Penicillium digitatum (strain PHI26 / CECT 20796)</name>
    <name type="common">Green mold</name>
    <dbReference type="NCBI Taxonomy" id="1170229"/>
    <lineage>
        <taxon>Eukaryota</taxon>
        <taxon>Fungi</taxon>
        <taxon>Dikarya</taxon>
        <taxon>Ascomycota</taxon>
        <taxon>Pezizomycotina</taxon>
        <taxon>Eurotiomycetes</taxon>
        <taxon>Eurotiomycetidae</taxon>
        <taxon>Eurotiales</taxon>
        <taxon>Aspergillaceae</taxon>
        <taxon>Penicillium</taxon>
    </lineage>
</organism>
<evidence type="ECO:0000313" key="11">
    <source>
        <dbReference type="Proteomes" id="UP000009882"/>
    </source>
</evidence>
<sequence length="421" mass="46315">MTPRDELHVRMHGLVGKPLLGWYFKDYFNQPSRATIGTVVAVLEIGAFISSLLVGRVGDMIGRRRTILYGSIVFFIGGAFQTFATGIPMMMVGRVIAGLGVGALSTIVPVYQSEISPPHNRGKLACIEFTGNIAGYATSVWVDYFCSFIDNDYSWRLPLLFQCIMGALLGIGSLMICESPRSLLRWLLDNDHDEEGMVVIANLYGEGDLLNDKARQEYRDIKMNVLVQRQEGERSYSDMFRRYRKRVLIAMSAQALAQLNGINVISYYAPLVFESAGWAGRDAILMTGINVYFLYPETSGVRLEDMDVLFGDASTAMPTPATQGERGSLMGAGSPVPSLDLRRQYGQLGAENSIPGLDIDPPTSNHEGTSKRGRSDSRQGSVRGEGMGSWISNMVSRNRGVGPSAISSQYRRLEQGEGDEQ</sequence>
<dbReference type="OrthoDB" id="648285at2759"/>
<dbReference type="InterPro" id="IPR005828">
    <property type="entry name" value="MFS_sugar_transport-like"/>
</dbReference>
<dbReference type="Proteomes" id="UP000009882">
    <property type="component" value="Unassembled WGS sequence"/>
</dbReference>
<keyword evidence="3" id="KW-0813">Transport</keyword>
<comment type="similarity">
    <text evidence="2">Belongs to the major facilitator superfamily. Sugar transporter (TC 2.A.1.1) family.</text>
</comment>
<dbReference type="PANTHER" id="PTHR48022">
    <property type="entry name" value="PLASTIDIC GLUCOSE TRANSPORTER 4"/>
    <property type="match status" value="1"/>
</dbReference>
<keyword evidence="4 8" id="KW-0812">Transmembrane</keyword>
<evidence type="ECO:0000259" key="9">
    <source>
        <dbReference type="PROSITE" id="PS50850"/>
    </source>
</evidence>
<feature type="region of interest" description="Disordered" evidence="7">
    <location>
        <begin position="351"/>
        <end position="421"/>
    </location>
</feature>
<dbReference type="GO" id="GO:0016020">
    <property type="term" value="C:membrane"/>
    <property type="evidence" value="ECO:0007669"/>
    <property type="project" value="UniProtKB-SubCell"/>
</dbReference>
<dbReference type="InParanoid" id="K9FVL0"/>
<protein>
    <submittedName>
        <fullName evidence="10">MFS monosaccharide transporter, putative</fullName>
    </submittedName>
</protein>
<dbReference type="GO" id="GO:0005351">
    <property type="term" value="F:carbohydrate:proton symporter activity"/>
    <property type="evidence" value="ECO:0007669"/>
    <property type="project" value="TreeGrafter"/>
</dbReference>
<dbReference type="OMA" id="LPRTINW"/>
<evidence type="ECO:0000256" key="4">
    <source>
        <dbReference type="ARBA" id="ARBA00022692"/>
    </source>
</evidence>
<dbReference type="Pfam" id="PF00083">
    <property type="entry name" value="Sugar_tr"/>
    <property type="match status" value="1"/>
</dbReference>
<dbReference type="HOGENOM" id="CLU_001265_30_3_1"/>
<feature type="domain" description="Major facilitator superfamily (MFS) profile" evidence="9">
    <location>
        <begin position="1"/>
        <end position="421"/>
    </location>
</feature>
<dbReference type="STRING" id="1170229.K9FVL0"/>
<keyword evidence="11" id="KW-1185">Reference proteome</keyword>
<dbReference type="AlphaFoldDB" id="K9FVL0"/>
<dbReference type="InterPro" id="IPR050360">
    <property type="entry name" value="MFS_Sugar_Transporters"/>
</dbReference>
<dbReference type="PROSITE" id="PS50850">
    <property type="entry name" value="MFS"/>
    <property type="match status" value="1"/>
</dbReference>
<comment type="caution">
    <text evidence="10">The sequence shown here is derived from an EMBL/GenBank/DDBJ whole genome shotgun (WGS) entry which is preliminary data.</text>
</comment>
<evidence type="ECO:0000256" key="6">
    <source>
        <dbReference type="ARBA" id="ARBA00023136"/>
    </source>
</evidence>
<comment type="subcellular location">
    <subcellularLocation>
        <location evidence="1">Membrane</location>
        <topology evidence="1">Multi-pass membrane protein</topology>
    </subcellularLocation>
</comment>
<dbReference type="eggNOG" id="KOG0254">
    <property type="taxonomic scope" value="Eukaryota"/>
</dbReference>
<keyword evidence="5 8" id="KW-1133">Transmembrane helix</keyword>
<dbReference type="EMBL" id="AKCT01000177">
    <property type="protein sequence ID" value="EKV12567.1"/>
    <property type="molecule type" value="Genomic_DNA"/>
</dbReference>
<evidence type="ECO:0000256" key="1">
    <source>
        <dbReference type="ARBA" id="ARBA00004141"/>
    </source>
</evidence>